<evidence type="ECO:0000256" key="1">
    <source>
        <dbReference type="SAM" id="SignalP"/>
    </source>
</evidence>
<protein>
    <submittedName>
        <fullName evidence="2">Uncharacterized protein</fullName>
    </submittedName>
</protein>
<dbReference type="EMBL" id="BAABRV010000006">
    <property type="protein sequence ID" value="GAA5534120.1"/>
    <property type="molecule type" value="Genomic_DNA"/>
</dbReference>
<feature type="signal peptide" evidence="1">
    <location>
        <begin position="1"/>
        <end position="17"/>
    </location>
</feature>
<reference evidence="2 3" key="1">
    <citation type="submission" date="2024-02" db="EMBL/GenBank/DDBJ databases">
        <title>Deinococcus aluminii NBRC 112889.</title>
        <authorList>
            <person name="Ichikawa N."/>
            <person name="Katano-Makiyama Y."/>
            <person name="Hidaka K."/>
        </authorList>
    </citation>
    <scope>NUCLEOTIDE SEQUENCE [LARGE SCALE GENOMIC DNA]</scope>
    <source>
        <strain evidence="2 3">NBRC 112889</strain>
    </source>
</reference>
<sequence length="245" mass="26561">MKKLLVLALWSSSVASAVTLSNVTLNSALGNRLSVPQLRLNVTFPAAFPKPAVTTEFTFNCRDGLEILNDDGSSARASGARVTKTSFQLGTLKASCEGMKLTVSDPRLMQWWTSARADPERLDLDVHWSASPPRPLAWTPKKDALAVNLNGFDRVTYTLRNGRISVLDGPSHGAISVTQGGKPQPLWVDGGLKGSLKLDLRKPFTLHVTNDEGQTWDNLTINLAANSVSRWGSLQQAGGPMPREE</sequence>
<feature type="chain" id="PRO_5046577390" evidence="1">
    <location>
        <begin position="18"/>
        <end position="245"/>
    </location>
</feature>
<gene>
    <name evidence="2" type="ORF">Dalu01_02528</name>
</gene>
<proteinExistence type="predicted"/>
<keyword evidence="1" id="KW-0732">Signal</keyword>
<keyword evidence="3" id="KW-1185">Reference proteome</keyword>
<accession>A0ABP9XFH0</accession>
<evidence type="ECO:0000313" key="2">
    <source>
        <dbReference type="EMBL" id="GAA5534120.1"/>
    </source>
</evidence>
<dbReference type="RefSeq" id="WP_345455171.1">
    <property type="nucleotide sequence ID" value="NZ_BAABRV010000006.1"/>
</dbReference>
<evidence type="ECO:0000313" key="3">
    <source>
        <dbReference type="Proteomes" id="UP001404956"/>
    </source>
</evidence>
<comment type="caution">
    <text evidence="2">The sequence shown here is derived from an EMBL/GenBank/DDBJ whole genome shotgun (WGS) entry which is preliminary data.</text>
</comment>
<organism evidence="2 3">
    <name type="scientific">Deinococcus aluminii</name>
    <dbReference type="NCBI Taxonomy" id="1656885"/>
    <lineage>
        <taxon>Bacteria</taxon>
        <taxon>Thermotogati</taxon>
        <taxon>Deinococcota</taxon>
        <taxon>Deinococci</taxon>
        <taxon>Deinococcales</taxon>
        <taxon>Deinococcaceae</taxon>
        <taxon>Deinococcus</taxon>
    </lineage>
</organism>
<name>A0ABP9XFH0_9DEIO</name>
<dbReference type="Proteomes" id="UP001404956">
    <property type="component" value="Unassembled WGS sequence"/>
</dbReference>